<comment type="caution">
    <text evidence="1">The sequence shown here is derived from an EMBL/GenBank/DDBJ whole genome shotgun (WGS) entry which is preliminary data.</text>
</comment>
<name>A0ABP8J829_9MICO</name>
<sequence>MSVAEQLGLDDPNDGLRVLARARWASWVERYPSLGVASGPEDLRVWLRCQDPDERDAVLGVLAHLGSARGGDDCAAAGLLLWVLLPGATAMAHRLRLLSPLIDELTAAQLWVEARTLPPTATGRVAATILRNTYREVLRELGHVPPRDPVWSRCDLVDPFSREWLDTPAPGEGAHARAELELLLDRACRDEVISPTARHLLLRLVATSDATDLPRRCSRGGVTAHSVTVAVGAELGVAERTVRRRAKRSLDSLTSAYALHRATA</sequence>
<dbReference type="EMBL" id="BAABFX010000004">
    <property type="protein sequence ID" value="GAA4386630.1"/>
    <property type="molecule type" value="Genomic_DNA"/>
</dbReference>
<reference evidence="2" key="1">
    <citation type="journal article" date="2019" name="Int. J. Syst. Evol. Microbiol.">
        <title>The Global Catalogue of Microorganisms (GCM) 10K type strain sequencing project: providing services to taxonomists for standard genome sequencing and annotation.</title>
        <authorList>
            <consortium name="The Broad Institute Genomics Platform"/>
            <consortium name="The Broad Institute Genome Sequencing Center for Infectious Disease"/>
            <person name="Wu L."/>
            <person name="Ma J."/>
        </authorList>
    </citation>
    <scope>NUCLEOTIDE SEQUENCE [LARGE SCALE GENOMIC DNA]</scope>
    <source>
        <strain evidence="2">JCM 17738</strain>
    </source>
</reference>
<organism evidence="1 2">
    <name type="scientific">Ornithinibacter aureus</name>
    <dbReference type="NCBI Taxonomy" id="622664"/>
    <lineage>
        <taxon>Bacteria</taxon>
        <taxon>Bacillati</taxon>
        <taxon>Actinomycetota</taxon>
        <taxon>Actinomycetes</taxon>
        <taxon>Micrococcales</taxon>
        <taxon>Intrasporangiaceae</taxon>
        <taxon>Ornithinibacter</taxon>
    </lineage>
</organism>
<keyword evidence="2" id="KW-1185">Reference proteome</keyword>
<dbReference type="RefSeq" id="WP_159901143.1">
    <property type="nucleotide sequence ID" value="NZ_BAABFX010000004.1"/>
</dbReference>
<evidence type="ECO:0000313" key="2">
    <source>
        <dbReference type="Proteomes" id="UP001500390"/>
    </source>
</evidence>
<dbReference type="Proteomes" id="UP001500390">
    <property type="component" value="Unassembled WGS sequence"/>
</dbReference>
<evidence type="ECO:0000313" key="1">
    <source>
        <dbReference type="EMBL" id="GAA4386630.1"/>
    </source>
</evidence>
<gene>
    <name evidence="1" type="ORF">GCM10023153_00410</name>
</gene>
<proteinExistence type="predicted"/>
<accession>A0ABP8J829</accession>
<protein>
    <recommendedName>
        <fullName evidence="3">Sigma-70 family RNA polymerase sigma factor</fullName>
    </recommendedName>
</protein>
<evidence type="ECO:0008006" key="3">
    <source>
        <dbReference type="Google" id="ProtNLM"/>
    </source>
</evidence>